<dbReference type="OrthoDB" id="292693at2759"/>
<organism evidence="5 6">
    <name type="scientific">Rhizophagus irregularis (strain DAOM 197198w)</name>
    <name type="common">Glomus intraradices</name>
    <dbReference type="NCBI Taxonomy" id="1432141"/>
    <lineage>
        <taxon>Eukaryota</taxon>
        <taxon>Fungi</taxon>
        <taxon>Fungi incertae sedis</taxon>
        <taxon>Mucoromycota</taxon>
        <taxon>Glomeromycotina</taxon>
        <taxon>Glomeromycetes</taxon>
        <taxon>Glomerales</taxon>
        <taxon>Glomeraceae</taxon>
        <taxon>Rhizophagus</taxon>
    </lineage>
</organism>
<dbReference type="GO" id="GO:0005739">
    <property type="term" value="C:mitochondrion"/>
    <property type="evidence" value="ECO:0007669"/>
    <property type="project" value="TreeGrafter"/>
</dbReference>
<dbReference type="HOGENOM" id="CLU_079653_0_0_1"/>
<proteinExistence type="inferred from homology"/>
<comment type="similarity">
    <text evidence="1">Belongs to the COQ10 family.</text>
</comment>
<comment type="function">
    <text evidence="3">Required for the function of coenzyme Q in the respiratory chain. May serve as a chaperone or may be involved in the transport of Q6 from its site of synthesis to the catalytic sites of the respiratory complexes.</text>
</comment>
<dbReference type="InterPro" id="IPR023393">
    <property type="entry name" value="START-like_dom_sf"/>
</dbReference>
<sequence length="188" mass="21370">MVQFNLTNVTSALKSVLKPPHCRTFFNVLSSKKTYDGHKVIGYTQKQLYDVVSNIDEYKNFIPYCTNSEVLKIQEISNREKKLTAVLGVGFNGISETYISDVTCEKPGLVRADVSDDLFKNLSAEWKITPHSDSSSSHCDLNFHLEYEFYSVVYSQLASVFFDDMNMMIIDAFERRCNTLYGPPASTI</sequence>
<comment type="caution">
    <text evidence="5">The sequence shown here is derived from an EMBL/GenBank/DDBJ whole genome shotgun (WGS) entry which is preliminary data.</text>
</comment>
<dbReference type="GO" id="GO:0045333">
    <property type="term" value="P:cellular respiration"/>
    <property type="evidence" value="ECO:0007669"/>
    <property type="project" value="InterPro"/>
</dbReference>
<evidence type="ECO:0000256" key="3">
    <source>
        <dbReference type="ARBA" id="ARBA00024947"/>
    </source>
</evidence>
<dbReference type="InterPro" id="IPR005031">
    <property type="entry name" value="COQ10_START"/>
</dbReference>
<reference evidence="5 6" key="1">
    <citation type="submission" date="2014-02" db="EMBL/GenBank/DDBJ databases">
        <title>Single nucleus genome sequencing reveals high similarity among nuclei of an endomycorrhizal fungus.</title>
        <authorList>
            <person name="Lin K."/>
            <person name="Geurts R."/>
            <person name="Zhang Z."/>
            <person name="Limpens E."/>
            <person name="Saunders D.G."/>
            <person name="Mu D."/>
            <person name="Pang E."/>
            <person name="Cao H."/>
            <person name="Cha H."/>
            <person name="Lin T."/>
            <person name="Zhou Q."/>
            <person name="Shang Y."/>
            <person name="Li Y."/>
            <person name="Ivanov S."/>
            <person name="Sharma T."/>
            <person name="Velzen R.V."/>
            <person name="Ruijter N.D."/>
            <person name="Aanen D.K."/>
            <person name="Win J."/>
            <person name="Kamoun S."/>
            <person name="Bisseling T."/>
            <person name="Huang S."/>
        </authorList>
    </citation>
    <scope>NUCLEOTIDE SEQUENCE [LARGE SCALE GENOMIC DNA]</scope>
    <source>
        <strain evidence="6">DAOM197198w</strain>
    </source>
</reference>
<evidence type="ECO:0000259" key="4">
    <source>
        <dbReference type="Pfam" id="PF03364"/>
    </source>
</evidence>
<dbReference type="EMBL" id="JEMT01029389">
    <property type="protein sequence ID" value="EXX52151.1"/>
    <property type="molecule type" value="Genomic_DNA"/>
</dbReference>
<dbReference type="Gene3D" id="3.30.530.20">
    <property type="match status" value="1"/>
</dbReference>
<evidence type="ECO:0000256" key="2">
    <source>
        <dbReference type="ARBA" id="ARBA00011814"/>
    </source>
</evidence>
<dbReference type="PANTHER" id="PTHR12901">
    <property type="entry name" value="SPERM PROTEIN HOMOLOG"/>
    <property type="match status" value="1"/>
</dbReference>
<gene>
    <name evidence="5" type="ORF">RirG_255490</name>
</gene>
<dbReference type="Proteomes" id="UP000022910">
    <property type="component" value="Unassembled WGS sequence"/>
</dbReference>
<dbReference type="AlphaFoldDB" id="A0A015JYG2"/>
<dbReference type="SMR" id="A0A015JYG2"/>
<keyword evidence="6" id="KW-1185">Reference proteome</keyword>
<dbReference type="SUPFAM" id="SSF55961">
    <property type="entry name" value="Bet v1-like"/>
    <property type="match status" value="1"/>
</dbReference>
<protein>
    <submittedName>
        <fullName evidence="5">Coq10p</fullName>
    </submittedName>
</protein>
<dbReference type="STRING" id="1432141.A0A015JYG2"/>
<feature type="domain" description="Coenzyme Q-binding protein COQ10 START" evidence="4">
    <location>
        <begin position="41"/>
        <end position="174"/>
    </location>
</feature>
<dbReference type="GO" id="GO:0048039">
    <property type="term" value="F:ubiquinone binding"/>
    <property type="evidence" value="ECO:0007669"/>
    <property type="project" value="InterPro"/>
</dbReference>
<comment type="subunit">
    <text evidence="2">Interacts with coenzyme Q.</text>
</comment>
<evidence type="ECO:0000256" key="1">
    <source>
        <dbReference type="ARBA" id="ARBA00006885"/>
    </source>
</evidence>
<evidence type="ECO:0000313" key="5">
    <source>
        <dbReference type="EMBL" id="EXX52151.1"/>
    </source>
</evidence>
<dbReference type="PANTHER" id="PTHR12901:SF10">
    <property type="entry name" value="COENZYME Q-BINDING PROTEIN COQ10, MITOCHONDRIAL"/>
    <property type="match status" value="1"/>
</dbReference>
<accession>A0A015JYG2</accession>
<dbReference type="OMA" id="IDGPFKY"/>
<dbReference type="Pfam" id="PF03364">
    <property type="entry name" value="Polyketide_cyc"/>
    <property type="match status" value="1"/>
</dbReference>
<dbReference type="CDD" id="cd07813">
    <property type="entry name" value="COQ10p_like"/>
    <property type="match status" value="1"/>
</dbReference>
<name>A0A015JYG2_RHIIW</name>
<dbReference type="InterPro" id="IPR044996">
    <property type="entry name" value="COQ10-like"/>
</dbReference>
<evidence type="ECO:0000313" key="6">
    <source>
        <dbReference type="Proteomes" id="UP000022910"/>
    </source>
</evidence>